<evidence type="ECO:0000256" key="1">
    <source>
        <dbReference type="ARBA" id="ARBA00022475"/>
    </source>
</evidence>
<evidence type="ECO:0000313" key="8">
    <source>
        <dbReference type="Proteomes" id="UP000295729"/>
    </source>
</evidence>
<evidence type="ECO:0000256" key="3">
    <source>
        <dbReference type="ARBA" id="ARBA00022692"/>
    </source>
</evidence>
<dbReference type="InterPro" id="IPR026265">
    <property type="entry name" value="LptC"/>
</dbReference>
<organism evidence="7 8">
    <name type="scientific">Marinomonas communis</name>
    <dbReference type="NCBI Taxonomy" id="28254"/>
    <lineage>
        <taxon>Bacteria</taxon>
        <taxon>Pseudomonadati</taxon>
        <taxon>Pseudomonadota</taxon>
        <taxon>Gammaproteobacteria</taxon>
        <taxon>Oceanospirillales</taxon>
        <taxon>Oceanospirillaceae</taxon>
        <taxon>Marinomonas</taxon>
    </lineage>
</organism>
<dbReference type="GO" id="GO:0030288">
    <property type="term" value="C:outer membrane-bounded periplasmic space"/>
    <property type="evidence" value="ECO:0007669"/>
    <property type="project" value="TreeGrafter"/>
</dbReference>
<name>A0A4R6XCJ5_9GAMM</name>
<dbReference type="Gene3D" id="2.60.450.10">
    <property type="entry name" value="Lipopolysaccharide (LPS) transport protein A like domain"/>
    <property type="match status" value="1"/>
</dbReference>
<keyword evidence="2" id="KW-0997">Cell inner membrane</keyword>
<evidence type="ECO:0000256" key="2">
    <source>
        <dbReference type="ARBA" id="ARBA00022519"/>
    </source>
</evidence>
<dbReference type="NCBIfam" id="TIGR04409">
    <property type="entry name" value="LptC_YrbK"/>
    <property type="match status" value="1"/>
</dbReference>
<dbReference type="AlphaFoldDB" id="A0A4R6XCJ5"/>
<dbReference type="RefSeq" id="WP_133560016.1">
    <property type="nucleotide sequence ID" value="NZ_JAJGNH010000020.1"/>
</dbReference>
<dbReference type="PANTHER" id="PTHR37481:SF1">
    <property type="entry name" value="LIPOPOLYSACCHARIDE EXPORT SYSTEM PROTEIN LPTC"/>
    <property type="match status" value="1"/>
</dbReference>
<evidence type="ECO:0000256" key="4">
    <source>
        <dbReference type="ARBA" id="ARBA00022989"/>
    </source>
</evidence>
<dbReference type="InterPro" id="IPR052363">
    <property type="entry name" value="LPS_export_LptC"/>
</dbReference>
<dbReference type="EMBL" id="SNZA01000001">
    <property type="protein sequence ID" value="TDR15400.1"/>
    <property type="molecule type" value="Genomic_DNA"/>
</dbReference>
<dbReference type="Pfam" id="PF06835">
    <property type="entry name" value="LptC"/>
    <property type="match status" value="1"/>
</dbReference>
<keyword evidence="8" id="KW-1185">Reference proteome</keyword>
<keyword evidence="1" id="KW-1003">Cell membrane</keyword>
<accession>A0A4R6XCJ5</accession>
<dbReference type="GO" id="GO:0015221">
    <property type="term" value="F:lipopolysaccharide transmembrane transporter activity"/>
    <property type="evidence" value="ECO:0007669"/>
    <property type="project" value="InterPro"/>
</dbReference>
<reference evidence="7 8" key="1">
    <citation type="submission" date="2019-03" db="EMBL/GenBank/DDBJ databases">
        <title>Genomic Encyclopedia of Type Strains, Phase IV (KMG-IV): sequencing the most valuable type-strain genomes for metagenomic binning, comparative biology and taxonomic classification.</title>
        <authorList>
            <person name="Goeker M."/>
        </authorList>
    </citation>
    <scope>NUCLEOTIDE SEQUENCE [LARGE SCALE GENOMIC DNA]</scope>
    <source>
        <strain evidence="7 8">DSM 5604</strain>
    </source>
</reference>
<protein>
    <submittedName>
        <fullName evidence="7">Lipopolysaccharide export system protein LptC</fullName>
    </submittedName>
</protein>
<dbReference type="PANTHER" id="PTHR37481">
    <property type="entry name" value="LIPOPOLYSACCHARIDE EXPORT SYSTEM PROTEIN LPTC"/>
    <property type="match status" value="1"/>
</dbReference>
<feature type="transmembrane region" description="Helical" evidence="6">
    <location>
        <begin position="12"/>
        <end position="31"/>
    </location>
</feature>
<gene>
    <name evidence="7" type="ORF">C8D85_0764</name>
</gene>
<evidence type="ECO:0000256" key="5">
    <source>
        <dbReference type="ARBA" id="ARBA00023136"/>
    </source>
</evidence>
<keyword evidence="5 6" id="KW-0472">Membrane</keyword>
<sequence length="192" mass="21163">MQTSIKNIIQHKGFAGFLAIALVSIAVFFIGNRPTLYILDEQKLSDAPDFFLEDVTARSYSPDGKLQEVLQAQAANHYLKKQTTLELPVVTRYTENLKSISSAESGLLNDRDNTVTFNDNAKVIRYAENVETGRIQADTLLFNNDNQTIISHGNSELITPQGTTKSASIFFDLTDNTATLNGGVSGHYEVSK</sequence>
<keyword evidence="3 6" id="KW-0812">Transmembrane</keyword>
<dbReference type="GO" id="GO:0017089">
    <property type="term" value="F:glycolipid transfer activity"/>
    <property type="evidence" value="ECO:0007669"/>
    <property type="project" value="TreeGrafter"/>
</dbReference>
<dbReference type="GO" id="GO:0005886">
    <property type="term" value="C:plasma membrane"/>
    <property type="evidence" value="ECO:0007669"/>
    <property type="project" value="InterPro"/>
</dbReference>
<evidence type="ECO:0000256" key="6">
    <source>
        <dbReference type="SAM" id="Phobius"/>
    </source>
</evidence>
<dbReference type="InterPro" id="IPR010664">
    <property type="entry name" value="LipoPS_assembly_LptC-rel"/>
</dbReference>
<proteinExistence type="predicted"/>
<keyword evidence="4 6" id="KW-1133">Transmembrane helix</keyword>
<dbReference type="Proteomes" id="UP000295729">
    <property type="component" value="Unassembled WGS sequence"/>
</dbReference>
<dbReference type="OrthoDB" id="6106100at2"/>
<comment type="caution">
    <text evidence="7">The sequence shown here is derived from an EMBL/GenBank/DDBJ whole genome shotgun (WGS) entry which is preliminary data.</text>
</comment>
<evidence type="ECO:0000313" key="7">
    <source>
        <dbReference type="EMBL" id="TDR15400.1"/>
    </source>
</evidence>